<feature type="domain" description="Methyltransferase" evidence="1">
    <location>
        <begin position="45"/>
        <end position="128"/>
    </location>
</feature>
<dbReference type="Gene3D" id="3.40.50.150">
    <property type="entry name" value="Vaccinia Virus protein VP39"/>
    <property type="match status" value="1"/>
</dbReference>
<dbReference type="SUPFAM" id="SSF53335">
    <property type="entry name" value="S-adenosyl-L-methionine-dependent methyltransferases"/>
    <property type="match status" value="1"/>
</dbReference>
<keyword evidence="2" id="KW-0808">Transferase</keyword>
<dbReference type="Proteomes" id="UP000252582">
    <property type="component" value="Unassembled WGS sequence"/>
</dbReference>
<evidence type="ECO:0000313" key="2">
    <source>
        <dbReference type="EMBL" id="RCW27400.1"/>
    </source>
</evidence>
<keyword evidence="3" id="KW-1185">Reference proteome</keyword>
<dbReference type="EMBL" id="QPIX01000003">
    <property type="protein sequence ID" value="RCW27400.1"/>
    <property type="molecule type" value="Genomic_DNA"/>
</dbReference>
<dbReference type="CDD" id="cd02440">
    <property type="entry name" value="AdoMet_MTases"/>
    <property type="match status" value="1"/>
</dbReference>
<comment type="caution">
    <text evidence="2">The sequence shown here is derived from an EMBL/GenBank/DDBJ whole genome shotgun (WGS) entry which is preliminary data.</text>
</comment>
<reference evidence="2 3" key="1">
    <citation type="submission" date="2018-07" db="EMBL/GenBank/DDBJ databases">
        <title>Genomic Encyclopedia of Type Strains, Phase IV (KMG-IV): sequencing the most valuable type-strain genomes for metagenomic binning, comparative biology and taxonomic classification.</title>
        <authorList>
            <person name="Goeker M."/>
        </authorList>
    </citation>
    <scope>NUCLEOTIDE SEQUENCE [LARGE SCALE GENOMIC DNA]</scope>
    <source>
        <strain evidence="2 3">DSM 25528</strain>
    </source>
</reference>
<evidence type="ECO:0000313" key="3">
    <source>
        <dbReference type="Proteomes" id="UP000252582"/>
    </source>
</evidence>
<gene>
    <name evidence="2" type="ORF">DFR48_103364</name>
</gene>
<evidence type="ECO:0000259" key="1">
    <source>
        <dbReference type="Pfam" id="PF13649"/>
    </source>
</evidence>
<dbReference type="GO" id="GO:0008168">
    <property type="term" value="F:methyltransferase activity"/>
    <property type="evidence" value="ECO:0007669"/>
    <property type="project" value="UniProtKB-KW"/>
</dbReference>
<dbReference type="Pfam" id="PF13649">
    <property type="entry name" value="Methyltransf_25"/>
    <property type="match status" value="1"/>
</dbReference>
<organism evidence="2 3">
    <name type="scientific">Ciceribacter lividus</name>
    <dbReference type="NCBI Taxonomy" id="1197950"/>
    <lineage>
        <taxon>Bacteria</taxon>
        <taxon>Pseudomonadati</taxon>
        <taxon>Pseudomonadota</taxon>
        <taxon>Alphaproteobacteria</taxon>
        <taxon>Hyphomicrobiales</taxon>
        <taxon>Rhizobiaceae</taxon>
        <taxon>Ciceribacter</taxon>
    </lineage>
</organism>
<accession>A0A6I7HR64</accession>
<sequence>MSDAERVISLYERHARAFDALRSKHLFEKRWLDRFAGELAAGASVLDIGCGSGEPMAADLVSRGLLVTGVDSSPTLIGLCRARFPVGEWHVADMRRLGLGRVFDALLAWHSFFHLTPDEQRDMFPIFAQHADEGAMLMFTSGPREGISVGTFEGEPLYHASLAPEEYRRLLGANGFAVIGHMAEDPDCGGATIWLARQGL</sequence>
<dbReference type="InterPro" id="IPR029063">
    <property type="entry name" value="SAM-dependent_MTases_sf"/>
</dbReference>
<keyword evidence="2" id="KW-0489">Methyltransferase</keyword>
<name>A0A6I7HR64_9HYPH</name>
<dbReference type="AlphaFoldDB" id="A0A6I7HR64"/>
<dbReference type="GO" id="GO:0032259">
    <property type="term" value="P:methylation"/>
    <property type="evidence" value="ECO:0007669"/>
    <property type="project" value="UniProtKB-KW"/>
</dbReference>
<dbReference type="RefSeq" id="WP_114362713.1">
    <property type="nucleotide sequence ID" value="NZ_QPIX01000003.1"/>
</dbReference>
<dbReference type="InterPro" id="IPR041698">
    <property type="entry name" value="Methyltransf_25"/>
</dbReference>
<protein>
    <submittedName>
        <fullName evidence="2">2-polyprenyl-3-methyl-5-hydroxy-6-metoxy-1, 4-benzoquinol methylase</fullName>
    </submittedName>
</protein>
<proteinExistence type="predicted"/>